<keyword evidence="11" id="KW-1185">Reference proteome</keyword>
<evidence type="ECO:0000256" key="3">
    <source>
        <dbReference type="ARBA" id="ARBA00023139"/>
    </source>
</evidence>
<name>A0A377J138_9PAST</name>
<dbReference type="GO" id="GO:0051205">
    <property type="term" value="P:protein insertion into membrane"/>
    <property type="evidence" value="ECO:0007669"/>
    <property type="project" value="UniProtKB-UniRule"/>
</dbReference>
<evidence type="ECO:0000313" key="11">
    <source>
        <dbReference type="Proteomes" id="UP000255264"/>
    </source>
</evidence>
<evidence type="ECO:0000313" key="9">
    <source>
        <dbReference type="EMBL" id="STO93144.1"/>
    </source>
</evidence>
<dbReference type="Gene3D" id="1.25.40.10">
    <property type="entry name" value="Tetratricopeptide repeat domain"/>
    <property type="match status" value="1"/>
</dbReference>
<comment type="similarity">
    <text evidence="6">Belongs to the BamD family.</text>
</comment>
<dbReference type="Pfam" id="PF13525">
    <property type="entry name" value="YfiO"/>
    <property type="match status" value="1"/>
</dbReference>
<evidence type="ECO:0000256" key="6">
    <source>
        <dbReference type="HAMAP-Rule" id="MF_00922"/>
    </source>
</evidence>
<keyword evidence="5 6" id="KW-0449">Lipoprotein</keyword>
<keyword evidence="1 6" id="KW-0732">Signal</keyword>
<keyword evidence="4 6" id="KW-0998">Cell outer membrane</keyword>
<evidence type="ECO:0000259" key="8">
    <source>
        <dbReference type="Pfam" id="PF13525"/>
    </source>
</evidence>
<evidence type="ECO:0000313" key="10">
    <source>
        <dbReference type="EMBL" id="STO96187.1"/>
    </source>
</evidence>
<feature type="signal peptide" evidence="7">
    <location>
        <begin position="1"/>
        <end position="24"/>
    </location>
</feature>
<accession>A0A377J138</accession>
<comment type="function">
    <text evidence="6">Part of the outer membrane protein assembly complex, which is involved in assembly and insertion of beta-barrel proteins into the outer membrane.</text>
</comment>
<dbReference type="OrthoDB" id="9779191at2"/>
<dbReference type="GO" id="GO:0043165">
    <property type="term" value="P:Gram-negative-bacterium-type cell outer membrane assembly"/>
    <property type="evidence" value="ECO:0007669"/>
    <property type="project" value="UniProtKB-UniRule"/>
</dbReference>
<dbReference type="PROSITE" id="PS51257">
    <property type="entry name" value="PROKAR_LIPOPROTEIN"/>
    <property type="match status" value="1"/>
</dbReference>
<dbReference type="NCBIfam" id="TIGR03302">
    <property type="entry name" value="OM_YfiO"/>
    <property type="match status" value="1"/>
</dbReference>
<dbReference type="InterPro" id="IPR039565">
    <property type="entry name" value="BamD-like"/>
</dbReference>
<evidence type="ECO:0000256" key="7">
    <source>
        <dbReference type="SAM" id="SignalP"/>
    </source>
</evidence>
<protein>
    <recommendedName>
        <fullName evidence="6">Outer membrane protein assembly factor BamD</fullName>
    </recommendedName>
</protein>
<comment type="subunit">
    <text evidence="6">Part of the Bam complex.</text>
</comment>
<proteinExistence type="inferred from homology"/>
<evidence type="ECO:0000256" key="1">
    <source>
        <dbReference type="ARBA" id="ARBA00022729"/>
    </source>
</evidence>
<evidence type="ECO:0000256" key="2">
    <source>
        <dbReference type="ARBA" id="ARBA00023136"/>
    </source>
</evidence>
<dbReference type="PANTHER" id="PTHR37423:SF1">
    <property type="entry name" value="OUTER MEMBRANE PROTEIN ASSEMBLY FACTOR BAMD"/>
    <property type="match status" value="1"/>
</dbReference>
<dbReference type="CDD" id="cd15830">
    <property type="entry name" value="BamD"/>
    <property type="match status" value="1"/>
</dbReference>
<gene>
    <name evidence="6" type="primary">bamD</name>
    <name evidence="9" type="ORF">NCTC13335_01008</name>
    <name evidence="10" type="ORF">NCTC13335_02152</name>
</gene>
<feature type="chain" id="PRO_5036070887" description="Outer membrane protein assembly factor BamD" evidence="7">
    <location>
        <begin position="25"/>
        <end position="272"/>
    </location>
</feature>
<organism evidence="10 11">
    <name type="scientific">Haemophilus pittmaniae</name>
    <dbReference type="NCBI Taxonomy" id="249188"/>
    <lineage>
        <taxon>Bacteria</taxon>
        <taxon>Pseudomonadati</taxon>
        <taxon>Pseudomonadota</taxon>
        <taxon>Gammaproteobacteria</taxon>
        <taxon>Pasteurellales</taxon>
        <taxon>Pasteurellaceae</taxon>
        <taxon>Haemophilus</taxon>
    </lineage>
</organism>
<dbReference type="RefSeq" id="WP_007241955.1">
    <property type="nucleotide sequence ID" value="NZ_JAHAHE010000010.1"/>
</dbReference>
<dbReference type="EMBL" id="UGHS01000004">
    <property type="protein sequence ID" value="STO93144.1"/>
    <property type="molecule type" value="Genomic_DNA"/>
</dbReference>
<dbReference type="EMBL" id="UGHS01000005">
    <property type="protein sequence ID" value="STO96187.1"/>
    <property type="molecule type" value="Genomic_DNA"/>
</dbReference>
<evidence type="ECO:0000256" key="4">
    <source>
        <dbReference type="ARBA" id="ARBA00023237"/>
    </source>
</evidence>
<keyword evidence="2 6" id="KW-0472">Membrane</keyword>
<comment type="subcellular location">
    <subcellularLocation>
        <location evidence="6">Cell outer membrane</location>
        <topology evidence="6">Lipid-anchor</topology>
    </subcellularLocation>
</comment>
<dbReference type="InterPro" id="IPR017689">
    <property type="entry name" value="BamD"/>
</dbReference>
<evidence type="ECO:0000256" key="5">
    <source>
        <dbReference type="ARBA" id="ARBA00023288"/>
    </source>
</evidence>
<dbReference type="AlphaFoldDB" id="A0A377J138"/>
<dbReference type="Proteomes" id="UP000255264">
    <property type="component" value="Unassembled WGS sequence"/>
</dbReference>
<reference evidence="10 11" key="1">
    <citation type="submission" date="2018-06" db="EMBL/GenBank/DDBJ databases">
        <authorList>
            <consortium name="Pathogen Informatics"/>
            <person name="Doyle S."/>
        </authorList>
    </citation>
    <scope>NUCLEOTIDE SEQUENCE [LARGE SCALE GENOMIC DNA]</scope>
    <source>
        <strain evidence="10 11">NCTC13335</strain>
    </source>
</reference>
<dbReference type="PANTHER" id="PTHR37423">
    <property type="entry name" value="SOLUBLE LYTIC MUREIN TRANSGLYCOSYLASE-RELATED"/>
    <property type="match status" value="1"/>
</dbReference>
<keyword evidence="3 6" id="KW-0564">Palmitate</keyword>
<feature type="domain" description="Outer membrane lipoprotein BamD-like" evidence="8">
    <location>
        <begin position="29"/>
        <end position="235"/>
    </location>
</feature>
<dbReference type="GO" id="GO:1990063">
    <property type="term" value="C:Bam protein complex"/>
    <property type="evidence" value="ECO:0007669"/>
    <property type="project" value="TreeGrafter"/>
</dbReference>
<dbReference type="InterPro" id="IPR011990">
    <property type="entry name" value="TPR-like_helical_dom_sf"/>
</dbReference>
<sequence length="272" mass="30639">MRKMKSFAVAALAALAVVGCSSNNKEVEQASVNELYNKGSSALQEGSFTDSIRYLNAVTTRFPGSTYQEQAMLDLIYANYKAQDYTATLMTIDSYLNQFPQSPNRDYAVYMAGLTNLATADNAIQDFFGIDRSTRENTSLKTAFSNFQSLVRAFPQSPYSQDALARMAYIKDMLARHELDIAKFYYKRDAYVATANRVVGMLQLYPDAKATYDALPLMRDSYEKMGLKTLAEQTQQVINANQNKQFGEVKKPEEPSLIERVLPWFGGKKEQQ</sequence>
<dbReference type="HAMAP" id="MF_00922">
    <property type="entry name" value="OM_assembly_BamD"/>
    <property type="match status" value="1"/>
</dbReference>